<organism evidence="1 2">
    <name type="scientific">Alteriqipengyuania halimionae</name>
    <dbReference type="NCBI Taxonomy" id="1926630"/>
    <lineage>
        <taxon>Bacteria</taxon>
        <taxon>Pseudomonadati</taxon>
        <taxon>Pseudomonadota</taxon>
        <taxon>Alphaproteobacteria</taxon>
        <taxon>Sphingomonadales</taxon>
        <taxon>Erythrobacteraceae</taxon>
        <taxon>Alteriqipengyuania</taxon>
    </lineage>
</organism>
<gene>
    <name evidence="1" type="ORF">GRI68_11530</name>
</gene>
<dbReference type="RefSeq" id="WP_160617374.1">
    <property type="nucleotide sequence ID" value="NZ_WTYR01000001.1"/>
</dbReference>
<evidence type="ECO:0000313" key="2">
    <source>
        <dbReference type="Proteomes" id="UP000429229"/>
    </source>
</evidence>
<dbReference type="EMBL" id="WTYR01000001">
    <property type="protein sequence ID" value="MXP10809.1"/>
    <property type="molecule type" value="Genomic_DNA"/>
</dbReference>
<name>A0A6I4U3X6_9SPHN</name>
<reference evidence="1 2" key="1">
    <citation type="submission" date="2019-12" db="EMBL/GenBank/DDBJ databases">
        <title>Genomic-based taxomic classification of the family Erythrobacteraceae.</title>
        <authorList>
            <person name="Xu L."/>
        </authorList>
    </citation>
    <scope>NUCLEOTIDE SEQUENCE [LARGE SCALE GENOMIC DNA]</scope>
    <source>
        <strain evidence="1 2">LMG 29519</strain>
    </source>
</reference>
<comment type="caution">
    <text evidence="1">The sequence shown here is derived from an EMBL/GenBank/DDBJ whole genome shotgun (WGS) entry which is preliminary data.</text>
</comment>
<proteinExistence type="predicted"/>
<keyword evidence="2" id="KW-1185">Reference proteome</keyword>
<protein>
    <submittedName>
        <fullName evidence="1">Uncharacterized protein</fullName>
    </submittedName>
</protein>
<dbReference type="OrthoDB" id="7477678at2"/>
<evidence type="ECO:0000313" key="1">
    <source>
        <dbReference type="EMBL" id="MXP10809.1"/>
    </source>
</evidence>
<accession>A0A6I4U3X6</accession>
<sequence>MAANVEAIAAVNHWRGQCLDNFARAEKAIIATLGELAKSNDGVRIHEAAAHRTRGLCQALKQISKAPPAARAAASLETWALREKQRNHLAHGCFTVRAHCSQDWAFVNEVTEVRKNIATTSRTPWTKLEADAFLKSIIVERKNLEALLKQALAEV</sequence>
<dbReference type="Proteomes" id="UP000429229">
    <property type="component" value="Unassembled WGS sequence"/>
</dbReference>
<dbReference type="AlphaFoldDB" id="A0A6I4U3X6"/>